<evidence type="ECO:0000256" key="4">
    <source>
        <dbReference type="ARBA" id="ARBA00023136"/>
    </source>
</evidence>
<feature type="transmembrane region" description="Helical" evidence="6">
    <location>
        <begin position="201"/>
        <end position="221"/>
    </location>
</feature>
<dbReference type="PANTHER" id="PTHR23252:SF24">
    <property type="entry name" value="TRANSMEMBRANE PROTEIN 145"/>
    <property type="match status" value="1"/>
</dbReference>
<dbReference type="GO" id="GO:0019236">
    <property type="term" value="P:response to pheromone"/>
    <property type="evidence" value="ECO:0007669"/>
    <property type="project" value="InterPro"/>
</dbReference>
<keyword evidence="5" id="KW-0325">Glycoprotein</keyword>
<dbReference type="Proteomes" id="UP001153737">
    <property type="component" value="Chromosome 4"/>
</dbReference>
<keyword evidence="3 6" id="KW-1133">Transmembrane helix</keyword>
<evidence type="ECO:0000313" key="10">
    <source>
        <dbReference type="Proteomes" id="UP001153737"/>
    </source>
</evidence>
<reference evidence="9" key="1">
    <citation type="submission" date="2022-01" db="EMBL/GenBank/DDBJ databases">
        <authorList>
            <person name="King R."/>
        </authorList>
    </citation>
    <scope>NUCLEOTIDE SEQUENCE</scope>
</reference>
<feature type="transmembrane region" description="Helical" evidence="6">
    <location>
        <begin position="233"/>
        <end position="256"/>
    </location>
</feature>
<dbReference type="GO" id="GO:0007186">
    <property type="term" value="P:G protein-coupled receptor signaling pathway"/>
    <property type="evidence" value="ECO:0007669"/>
    <property type="project" value="InterPro"/>
</dbReference>
<dbReference type="InterPro" id="IPR047831">
    <property type="entry name" value="GPR180/TMEM145"/>
</dbReference>
<evidence type="ECO:0000313" key="9">
    <source>
        <dbReference type="EMBL" id="CAH1163323.1"/>
    </source>
</evidence>
<organism evidence="9 10">
    <name type="scientific">Phaedon cochleariae</name>
    <name type="common">Mustard beetle</name>
    <dbReference type="NCBI Taxonomy" id="80249"/>
    <lineage>
        <taxon>Eukaryota</taxon>
        <taxon>Metazoa</taxon>
        <taxon>Ecdysozoa</taxon>
        <taxon>Arthropoda</taxon>
        <taxon>Hexapoda</taxon>
        <taxon>Insecta</taxon>
        <taxon>Pterygota</taxon>
        <taxon>Neoptera</taxon>
        <taxon>Endopterygota</taxon>
        <taxon>Coleoptera</taxon>
        <taxon>Polyphaga</taxon>
        <taxon>Cucujiformia</taxon>
        <taxon>Chrysomeloidea</taxon>
        <taxon>Chrysomelidae</taxon>
        <taxon>Chrysomelinae</taxon>
        <taxon>Chrysomelini</taxon>
        <taxon>Phaedon</taxon>
    </lineage>
</organism>
<evidence type="ECO:0000256" key="6">
    <source>
        <dbReference type="SAM" id="Phobius"/>
    </source>
</evidence>
<feature type="domain" description="GPR180/TMEM145 transmembrane" evidence="7">
    <location>
        <begin position="142"/>
        <end position="299"/>
    </location>
</feature>
<dbReference type="PANTHER" id="PTHR23252">
    <property type="entry name" value="INTIMAL THICKNESS RECEPTOR-RELATED"/>
    <property type="match status" value="1"/>
</dbReference>
<evidence type="ECO:0000256" key="1">
    <source>
        <dbReference type="ARBA" id="ARBA00004141"/>
    </source>
</evidence>
<name>A0A9P0GQW6_PHACE</name>
<dbReference type="InterPro" id="IPR053880">
    <property type="entry name" value="GPR180-like_N"/>
</dbReference>
<dbReference type="AlphaFoldDB" id="A0A9P0GQW6"/>
<gene>
    <name evidence="9" type="ORF">PHAECO_LOCUS7766</name>
</gene>
<evidence type="ECO:0000256" key="3">
    <source>
        <dbReference type="ARBA" id="ARBA00022989"/>
    </source>
</evidence>
<comment type="subcellular location">
    <subcellularLocation>
        <location evidence="1">Membrane</location>
        <topology evidence="1">Multi-pass membrane protein</topology>
    </subcellularLocation>
</comment>
<keyword evidence="4 6" id="KW-0472">Membrane</keyword>
<dbReference type="InterPro" id="IPR019336">
    <property type="entry name" value="GPR180/TMEM145_TM"/>
</dbReference>
<feature type="transmembrane region" description="Helical" evidence="6">
    <location>
        <begin position="276"/>
        <end position="297"/>
    </location>
</feature>
<dbReference type="Pfam" id="PF21892">
    <property type="entry name" value="TMEM145_N"/>
    <property type="match status" value="1"/>
</dbReference>
<evidence type="ECO:0000256" key="2">
    <source>
        <dbReference type="ARBA" id="ARBA00022692"/>
    </source>
</evidence>
<proteinExistence type="predicted"/>
<feature type="domain" description="GPR180-like N-terminal" evidence="8">
    <location>
        <begin position="41"/>
        <end position="105"/>
    </location>
</feature>
<dbReference type="EMBL" id="OU896710">
    <property type="protein sequence ID" value="CAH1163323.1"/>
    <property type="molecule type" value="Genomic_DNA"/>
</dbReference>
<keyword evidence="10" id="KW-1185">Reference proteome</keyword>
<feature type="transmembrane region" description="Helical" evidence="6">
    <location>
        <begin position="166"/>
        <end position="189"/>
    </location>
</feature>
<evidence type="ECO:0000256" key="5">
    <source>
        <dbReference type="ARBA" id="ARBA00023180"/>
    </source>
</evidence>
<keyword evidence="2 6" id="KW-0812">Transmembrane</keyword>
<accession>A0A9P0GQW6</accession>
<dbReference type="Pfam" id="PF10192">
    <property type="entry name" value="GPR180-TMEM145_TM"/>
    <property type="match status" value="1"/>
</dbReference>
<protein>
    <recommendedName>
        <fullName evidence="11">Intimal thickness related receptor IRP domain-containing protein</fullName>
    </recommendedName>
</protein>
<evidence type="ECO:0000259" key="7">
    <source>
        <dbReference type="Pfam" id="PF10192"/>
    </source>
</evidence>
<feature type="transmembrane region" description="Helical" evidence="6">
    <location>
        <begin position="127"/>
        <end position="154"/>
    </location>
</feature>
<dbReference type="GO" id="GO:0016020">
    <property type="term" value="C:membrane"/>
    <property type="evidence" value="ECO:0007669"/>
    <property type="project" value="UniProtKB-SubCell"/>
</dbReference>
<evidence type="ECO:0000259" key="8">
    <source>
        <dbReference type="Pfam" id="PF21892"/>
    </source>
</evidence>
<sequence>MSMSETTFFSTSNSAYDFVPYSSTEEAVRSSTPEYMEITTHKQVFSSNHSVKKRSLVNINHNKRYVRRGRIVKCHNARQFRTARERWWFIAVSNCNGSKGIHLKYRILMTNGAPGDYWHEHFSADEFYILPVLMAFAIAYSFLMLGIVVCSIELKSRQLLHTTYKIFVFSSIVQLFAILFVCSCYLKLAVTGLLETKIKRFGMILMSISETSFVLLLLLLAKGFTITRGRLPLPASIKLTIFMCVYAVIYLSLFVYEAKVFDPGEVLYLYESPAGYGLIILRVLAWCMFIYSTIFTLKYYPEKVEMCNQNYSLKDSTSTEEQQDGYQEQNTRDLRLENVLKWSIAKNVPTIETQHFERTGTKIPSSGDLTVGIHKVKLSPSYIQDKVQQEETEEINIDELINDPGLKRMRIHPTQNKMTNNSNMFNIPSRESSFKESQPRAQFEDYIRDVPIELFTVSKMIVTTNNFTKRNIQKEESD</sequence>
<reference evidence="9" key="2">
    <citation type="submission" date="2022-10" db="EMBL/GenBank/DDBJ databases">
        <authorList>
            <consortium name="ENA_rothamsted_submissions"/>
            <consortium name="culmorum"/>
            <person name="King R."/>
        </authorList>
    </citation>
    <scope>NUCLEOTIDE SEQUENCE</scope>
</reference>
<evidence type="ECO:0008006" key="11">
    <source>
        <dbReference type="Google" id="ProtNLM"/>
    </source>
</evidence>